<name>A0A067T206_GALM3</name>
<dbReference type="InterPro" id="IPR027974">
    <property type="entry name" value="DUF4470"/>
</dbReference>
<organism evidence="2 3">
    <name type="scientific">Galerina marginata (strain CBS 339.88)</name>
    <dbReference type="NCBI Taxonomy" id="685588"/>
    <lineage>
        <taxon>Eukaryota</taxon>
        <taxon>Fungi</taxon>
        <taxon>Dikarya</taxon>
        <taxon>Basidiomycota</taxon>
        <taxon>Agaricomycotina</taxon>
        <taxon>Agaricomycetes</taxon>
        <taxon>Agaricomycetidae</taxon>
        <taxon>Agaricales</taxon>
        <taxon>Agaricineae</taxon>
        <taxon>Strophariaceae</taxon>
        <taxon>Galerina</taxon>
    </lineage>
</organism>
<evidence type="ECO:0000313" key="3">
    <source>
        <dbReference type="Proteomes" id="UP000027222"/>
    </source>
</evidence>
<reference evidence="3" key="1">
    <citation type="journal article" date="2014" name="Proc. Natl. Acad. Sci. U.S.A.">
        <title>Extensive sampling of basidiomycete genomes demonstrates inadequacy of the white-rot/brown-rot paradigm for wood decay fungi.</title>
        <authorList>
            <person name="Riley R."/>
            <person name="Salamov A.A."/>
            <person name="Brown D.W."/>
            <person name="Nagy L.G."/>
            <person name="Floudas D."/>
            <person name="Held B.W."/>
            <person name="Levasseur A."/>
            <person name="Lombard V."/>
            <person name="Morin E."/>
            <person name="Otillar R."/>
            <person name="Lindquist E.A."/>
            <person name="Sun H."/>
            <person name="LaButti K.M."/>
            <person name="Schmutz J."/>
            <person name="Jabbour D."/>
            <person name="Luo H."/>
            <person name="Baker S.E."/>
            <person name="Pisabarro A.G."/>
            <person name="Walton J.D."/>
            <person name="Blanchette R.A."/>
            <person name="Henrissat B."/>
            <person name="Martin F."/>
            <person name="Cullen D."/>
            <person name="Hibbett D.S."/>
            <person name="Grigoriev I.V."/>
        </authorList>
    </citation>
    <scope>NUCLEOTIDE SEQUENCE [LARGE SCALE GENOMIC DNA]</scope>
    <source>
        <strain evidence="3">CBS 339.88</strain>
    </source>
</reference>
<sequence>MALERDKALKTKEKGNKLFKEGRFSESVKSYGDAEKYDPTNPVYPSNLSAALYELGDYASCMNAVLRSWSLNSENDPSLTLKLSTRLAKTLSQGVQEGSIAPSVIEQNADKIKELEAVSLKESDSSENAQTWKLWRNIRAGIQHHEDLSYEGKVRLSKMPMFKGAPDPTLTYFVFGTDPVVSLVTDWGSDNADDPINLRALSNDQISKLSFLIAGVGDSRHAFGTLIGLGLARSKLGVAHKHAMKAHITALDIHFASVARTVILFMLVNALMTAREGGEGPETMLEIQATLVYVYVGWIIPSYCHARLMAICASTKSSLLASPPDLPSWLHVDKNSIKPIIRALDFWMTEKTVTASRLLNSMTHRSGTENLKLLLRSNHPGVSESLRSQRVDARRALKTLSDEFLASIARSLRWPNSSSASPKVLRKMLEQNKEDVVDYLVLAQFDKNMELGLSLEAEWYAEVDAFVPPAGLLDRHPGFDAFLMSMEADNGPSKDTKEKMKKLKVQVLKSWKPNITIIDGMEHGLPTAALDAFLIIQHTGLFNKKHGLKSKSPQAEIESPSFSHVATFFDSVIDAIQLMKGNFQIEMICGEVNQELSKVRLGTDSRPPSFPKKFTRIWLSNIPDYTHGTLSTAMCILPALQTDMESAATSNCMWNTPVWKNDDEFCYNYTLLLPKDLERYLGIRTLNGKALMNFLTLSPHPLPRPLNALASRENLYAWLSRLLLSLVSPGMSKARPDLIKLPNNLVAFVRLLVELRNIGYPGHWLSGFMHAVLGGTLEVDHLTYKGSLPRPVSELHQRSPLHRVRLDPWCAELETILVSARHGLPFPVQIPAGASSGANTPDDIGLYKASPAPNHFFSSSMFRFPPNDSVIALLFYKNQSELPKRSVDALITDLPVIVDGRADPPAGTFYVFTAQDYIDLNKPEVRWRMSKALAAKMKREKWFMVAWRMDFFIKTTDPCPASSWITVETPI</sequence>
<evidence type="ECO:0000313" key="2">
    <source>
        <dbReference type="EMBL" id="KDR73934.1"/>
    </source>
</evidence>
<dbReference type="Gene3D" id="1.25.40.10">
    <property type="entry name" value="Tetratricopeptide repeat domain"/>
    <property type="match status" value="1"/>
</dbReference>
<protein>
    <recommendedName>
        <fullName evidence="1">DUF4470 domain-containing protein</fullName>
    </recommendedName>
</protein>
<accession>A0A067T206</accession>
<gene>
    <name evidence="2" type="ORF">GALMADRAFT_250621</name>
</gene>
<dbReference type="InterPro" id="IPR011990">
    <property type="entry name" value="TPR-like_helical_dom_sf"/>
</dbReference>
<keyword evidence="3" id="KW-1185">Reference proteome</keyword>
<dbReference type="OrthoDB" id="2423701at2759"/>
<dbReference type="STRING" id="685588.A0A067T206"/>
<dbReference type="HOGENOM" id="CLU_017710_0_0_1"/>
<evidence type="ECO:0000259" key="1">
    <source>
        <dbReference type="Pfam" id="PF14737"/>
    </source>
</evidence>
<dbReference type="SUPFAM" id="SSF48452">
    <property type="entry name" value="TPR-like"/>
    <property type="match status" value="1"/>
</dbReference>
<dbReference type="Pfam" id="PF14737">
    <property type="entry name" value="DUF4470"/>
    <property type="match status" value="1"/>
</dbReference>
<proteinExistence type="predicted"/>
<dbReference type="AlphaFoldDB" id="A0A067T206"/>
<dbReference type="EMBL" id="KL142384">
    <property type="protein sequence ID" value="KDR73934.1"/>
    <property type="molecule type" value="Genomic_DNA"/>
</dbReference>
<dbReference type="Proteomes" id="UP000027222">
    <property type="component" value="Unassembled WGS sequence"/>
</dbReference>
<feature type="domain" description="DUF4470" evidence="1">
    <location>
        <begin position="187"/>
        <end position="269"/>
    </location>
</feature>